<evidence type="ECO:0000256" key="3">
    <source>
        <dbReference type="ARBA" id="ARBA00022727"/>
    </source>
</evidence>
<evidence type="ECO:0000256" key="1">
    <source>
        <dbReference type="ARBA" id="ARBA00013247"/>
    </source>
</evidence>
<dbReference type="EMBL" id="JACIDC010000006">
    <property type="protein sequence ID" value="MBB4040350.1"/>
    <property type="molecule type" value="Genomic_DNA"/>
</dbReference>
<dbReference type="EC" id="2.7.6.1" evidence="1"/>
<evidence type="ECO:0000256" key="6">
    <source>
        <dbReference type="ARBA" id="ARBA00022840"/>
    </source>
</evidence>
<dbReference type="GO" id="GO:0005737">
    <property type="term" value="C:cytoplasm"/>
    <property type="evidence" value="ECO:0007669"/>
    <property type="project" value="TreeGrafter"/>
</dbReference>
<dbReference type="GO" id="GO:0004749">
    <property type="term" value="F:ribose phosphate diphosphokinase activity"/>
    <property type="evidence" value="ECO:0007669"/>
    <property type="project" value="UniProtKB-EC"/>
</dbReference>
<keyword evidence="2 9" id="KW-0808">Transferase</keyword>
<dbReference type="Gene3D" id="3.40.50.2020">
    <property type="match status" value="2"/>
</dbReference>
<dbReference type="InterPro" id="IPR005946">
    <property type="entry name" value="Rib-P_diPkinase"/>
</dbReference>
<dbReference type="InterPro" id="IPR000836">
    <property type="entry name" value="PRTase_dom"/>
</dbReference>
<dbReference type="NCBIfam" id="TIGR01251">
    <property type="entry name" value="ribP_PPkin"/>
    <property type="match status" value="1"/>
</dbReference>
<evidence type="ECO:0000313" key="9">
    <source>
        <dbReference type="EMBL" id="MBB4040350.1"/>
    </source>
</evidence>
<dbReference type="GO" id="GO:0002189">
    <property type="term" value="C:ribose phosphate diphosphokinase complex"/>
    <property type="evidence" value="ECO:0007669"/>
    <property type="project" value="TreeGrafter"/>
</dbReference>
<keyword evidence="3" id="KW-0545">Nucleotide biosynthesis</keyword>
<dbReference type="Pfam" id="PF14572">
    <property type="entry name" value="Pribosyl_synth"/>
    <property type="match status" value="1"/>
</dbReference>
<name>A0A7W6N8E2_9HYPH</name>
<dbReference type="GO" id="GO:0005524">
    <property type="term" value="F:ATP binding"/>
    <property type="evidence" value="ECO:0007669"/>
    <property type="project" value="UniProtKB-KW"/>
</dbReference>
<dbReference type="InterPro" id="IPR029099">
    <property type="entry name" value="Pribosyltran_N"/>
</dbReference>
<dbReference type="Pfam" id="PF07310">
    <property type="entry name" value="PAS_5"/>
    <property type="match status" value="1"/>
</dbReference>
<dbReference type="Proteomes" id="UP000519439">
    <property type="component" value="Unassembled WGS sequence"/>
</dbReference>
<dbReference type="AlphaFoldDB" id="A0A7W6N8E2"/>
<evidence type="ECO:0000256" key="2">
    <source>
        <dbReference type="ARBA" id="ARBA00022679"/>
    </source>
</evidence>
<reference evidence="9 10" key="1">
    <citation type="submission" date="2020-08" db="EMBL/GenBank/DDBJ databases">
        <title>Genomic Encyclopedia of Type Strains, Phase IV (KMG-IV): sequencing the most valuable type-strain genomes for metagenomic binning, comparative biology and taxonomic classification.</title>
        <authorList>
            <person name="Goeker M."/>
        </authorList>
    </citation>
    <scope>NUCLEOTIDE SEQUENCE [LARGE SCALE GENOMIC DNA]</scope>
    <source>
        <strain evidence="9 10">DSM 15743</strain>
    </source>
</reference>
<gene>
    <name evidence="9" type="ORF">GGR34_002003</name>
</gene>
<feature type="domain" description="Ribose-phosphate pyrophosphokinase N-terminal" evidence="8">
    <location>
        <begin position="187"/>
        <end position="305"/>
    </location>
</feature>
<dbReference type="GO" id="GO:0006015">
    <property type="term" value="P:5-phosphoribose 1-diphosphate biosynthetic process"/>
    <property type="evidence" value="ECO:0007669"/>
    <property type="project" value="TreeGrafter"/>
</dbReference>
<comment type="catalytic activity">
    <reaction evidence="7">
        <text>D-ribose 5-phosphate + ATP = 5-phospho-alpha-D-ribose 1-diphosphate + AMP + H(+)</text>
        <dbReference type="Rhea" id="RHEA:15609"/>
        <dbReference type="ChEBI" id="CHEBI:15378"/>
        <dbReference type="ChEBI" id="CHEBI:30616"/>
        <dbReference type="ChEBI" id="CHEBI:58017"/>
        <dbReference type="ChEBI" id="CHEBI:78346"/>
        <dbReference type="ChEBI" id="CHEBI:456215"/>
        <dbReference type="EC" id="2.7.6.1"/>
    </reaction>
</comment>
<dbReference type="GO" id="GO:0006164">
    <property type="term" value="P:purine nucleotide biosynthetic process"/>
    <property type="evidence" value="ECO:0007669"/>
    <property type="project" value="TreeGrafter"/>
</dbReference>
<dbReference type="PANTHER" id="PTHR10210:SF32">
    <property type="entry name" value="RIBOSE-PHOSPHATE PYROPHOSPHOKINASE 2"/>
    <property type="match status" value="1"/>
</dbReference>
<evidence type="ECO:0000256" key="5">
    <source>
        <dbReference type="ARBA" id="ARBA00022777"/>
    </source>
</evidence>
<dbReference type="RefSeq" id="WP_084020884.1">
    <property type="nucleotide sequence ID" value="NZ_JACIDC010000006.1"/>
</dbReference>
<dbReference type="GO" id="GO:0016301">
    <property type="term" value="F:kinase activity"/>
    <property type="evidence" value="ECO:0007669"/>
    <property type="project" value="UniProtKB-KW"/>
</dbReference>
<evidence type="ECO:0000256" key="7">
    <source>
        <dbReference type="ARBA" id="ARBA00049535"/>
    </source>
</evidence>
<dbReference type="SUPFAM" id="SSF53271">
    <property type="entry name" value="PRTase-like"/>
    <property type="match status" value="2"/>
</dbReference>
<accession>A0A7W6N8E2</accession>
<evidence type="ECO:0000313" key="10">
    <source>
        <dbReference type="Proteomes" id="UP000519439"/>
    </source>
</evidence>
<organism evidence="9 10">
    <name type="scientific">Microvirga flocculans</name>
    <dbReference type="NCBI Taxonomy" id="217168"/>
    <lineage>
        <taxon>Bacteria</taxon>
        <taxon>Pseudomonadati</taxon>
        <taxon>Pseudomonadota</taxon>
        <taxon>Alphaproteobacteria</taxon>
        <taxon>Hyphomicrobiales</taxon>
        <taxon>Methylobacteriaceae</taxon>
        <taxon>Microvirga</taxon>
    </lineage>
</organism>
<evidence type="ECO:0000259" key="8">
    <source>
        <dbReference type="Pfam" id="PF13793"/>
    </source>
</evidence>
<dbReference type="SMART" id="SM01400">
    <property type="entry name" value="Pribosyltran_N"/>
    <property type="match status" value="1"/>
</dbReference>
<dbReference type="Pfam" id="PF13793">
    <property type="entry name" value="Pribosyltran_N"/>
    <property type="match status" value="1"/>
</dbReference>
<evidence type="ECO:0000256" key="4">
    <source>
        <dbReference type="ARBA" id="ARBA00022741"/>
    </source>
</evidence>
<protein>
    <recommendedName>
        <fullName evidence="1">ribose-phosphate diphosphokinase</fullName>
        <ecNumber evidence="1">2.7.6.1</ecNumber>
    </recommendedName>
</protein>
<keyword evidence="4" id="KW-0547">Nucleotide-binding</keyword>
<sequence length="495" mass="53853">MTVFAMTEPALLRLFERLDFAPQPKDQALSRLFERWQQKRNGRIAPTAKEMGVPELGEDAASAFMLQWDSHQDEPELTFSGAAFDSLMGPCDPGAAVLIEAPERRNAARLRRLGRLVKERAEPVLAEFDATLGDDIRIRAEIVLTPLSSRGKDIDGLFGGVAVRHHHAPEPRLRHAHRIPSGTEPLLFSLKSGAAIGQRIAQHLGQSLQPHEERDFEDGEHKSRPLVDVRGRDVIVFSGLHGGFGQSVNDRLCRLLFFIGALKDAGARHVTVITPYLCYARKDRRTKTSDPVTTRYVGQLFEAIGTDRLITMEVHNLAAFENAFRLSTTHLNPYAAFGRHIAAVAGSEPVAVVSPDIGGAKRAELFRQDLEDILQRPVSKGIADKQRSMGRVTGDLFAGDVSGCTTVILDDLISTGTTMARVAQQCRDHGATHVIVAATHGVGGEASLRNLTKPAIDAVILANTIPQTPAFMISLGSKLTILDVSDVFAQAIGSA</sequence>
<comment type="caution">
    <text evidence="9">The sequence shown here is derived from an EMBL/GenBank/DDBJ whole genome shotgun (WGS) entry which is preliminary data.</text>
</comment>
<proteinExistence type="predicted"/>
<dbReference type="GO" id="GO:0000287">
    <property type="term" value="F:magnesium ion binding"/>
    <property type="evidence" value="ECO:0007669"/>
    <property type="project" value="InterPro"/>
</dbReference>
<dbReference type="PANTHER" id="PTHR10210">
    <property type="entry name" value="RIBOSE-PHOSPHATE DIPHOSPHOKINASE FAMILY MEMBER"/>
    <property type="match status" value="1"/>
</dbReference>
<dbReference type="FunFam" id="3.40.50.2020:FF:000014">
    <property type="entry name" value="Ribose-phosphate pyrophosphokinase 1"/>
    <property type="match status" value="1"/>
</dbReference>
<dbReference type="InterPro" id="IPR029057">
    <property type="entry name" value="PRTase-like"/>
</dbReference>
<keyword evidence="10" id="KW-1185">Reference proteome</keyword>
<dbReference type="InterPro" id="IPR009922">
    <property type="entry name" value="DUF1457"/>
</dbReference>
<dbReference type="CDD" id="cd06223">
    <property type="entry name" value="PRTases_typeI"/>
    <property type="match status" value="1"/>
</dbReference>
<keyword evidence="5 9" id="KW-0418">Kinase</keyword>
<keyword evidence="6" id="KW-0067">ATP-binding</keyword>